<dbReference type="Proteomes" id="UP000003692">
    <property type="component" value="Unassembled WGS sequence"/>
</dbReference>
<name>D4F075_EDWTA</name>
<proteinExistence type="predicted"/>
<gene>
    <name evidence="1" type="ORF">EDWATA_00098</name>
</gene>
<dbReference type="HOGENOM" id="CLU_3232864_0_0_6"/>
<dbReference type="AlphaFoldDB" id="D4F075"/>
<dbReference type="EMBL" id="ADGK01000008">
    <property type="protein sequence ID" value="EFE24824.1"/>
    <property type="molecule type" value="Genomic_DNA"/>
</dbReference>
<evidence type="ECO:0000313" key="2">
    <source>
        <dbReference type="Proteomes" id="UP000003692"/>
    </source>
</evidence>
<reference evidence="1 2" key="1">
    <citation type="submission" date="2010-02" db="EMBL/GenBank/DDBJ databases">
        <authorList>
            <person name="Weinstock G."/>
            <person name="Sodergren E."/>
            <person name="Clifton S."/>
            <person name="Fulton L."/>
            <person name="Fulton B."/>
            <person name="Courtney L."/>
            <person name="Fronick C."/>
            <person name="Harrison M."/>
            <person name="Strong C."/>
            <person name="Farmer C."/>
            <person name="Delahaunty K."/>
            <person name="Markovic C."/>
            <person name="Hall O."/>
            <person name="Minx P."/>
            <person name="Tomlinson C."/>
            <person name="Mitreva M."/>
            <person name="Nelson J."/>
            <person name="Hou S."/>
            <person name="Wollam A."/>
            <person name="Pepin K.H."/>
            <person name="Johnson M."/>
            <person name="Bhonagiri V."/>
            <person name="Zhang X."/>
            <person name="Suruliraj S."/>
            <person name="Warren W."/>
            <person name="Chinwalla A."/>
            <person name="Mardis E.R."/>
            <person name="Wilson R.K."/>
        </authorList>
    </citation>
    <scope>NUCLEOTIDE SEQUENCE [LARGE SCALE GENOMIC DNA]</scope>
    <source>
        <strain evidence="1 2">ATCC 23685</strain>
    </source>
</reference>
<accession>D4F075</accession>
<comment type="caution">
    <text evidence="1">The sequence shown here is derived from an EMBL/GenBank/DDBJ whole genome shotgun (WGS) entry which is preliminary data.</text>
</comment>
<evidence type="ECO:0000313" key="1">
    <source>
        <dbReference type="EMBL" id="EFE24824.1"/>
    </source>
</evidence>
<organism evidence="1 2">
    <name type="scientific">Edwardsiella tarda ATCC 23685</name>
    <dbReference type="NCBI Taxonomy" id="500638"/>
    <lineage>
        <taxon>Bacteria</taxon>
        <taxon>Pseudomonadati</taxon>
        <taxon>Pseudomonadota</taxon>
        <taxon>Gammaproteobacteria</taxon>
        <taxon>Enterobacterales</taxon>
        <taxon>Hafniaceae</taxon>
        <taxon>Edwardsiella</taxon>
    </lineage>
</organism>
<sequence>MGLYTGCTGRFLEITAYGECVNGMGMSDFQFSAMDITVTDYSF</sequence>
<protein>
    <submittedName>
        <fullName evidence="1">Uncharacterized protein</fullName>
    </submittedName>
</protein>